<dbReference type="Gene3D" id="3.30.450.20">
    <property type="entry name" value="PAS domain"/>
    <property type="match status" value="1"/>
</dbReference>
<keyword evidence="2" id="KW-1133">Transmembrane helix</keyword>
<dbReference type="SMART" id="SM00220">
    <property type="entry name" value="S_TKc"/>
    <property type="match status" value="1"/>
</dbReference>
<dbReference type="PROSITE" id="PS50234">
    <property type="entry name" value="VWFA"/>
    <property type="match status" value="1"/>
</dbReference>
<dbReference type="InterPro" id="IPR036465">
    <property type="entry name" value="vWFA_dom_sf"/>
</dbReference>
<gene>
    <name evidence="6" type="primary">LOC112286480</name>
    <name evidence="5" type="ORF">PHYPA_012259</name>
</gene>
<evidence type="ECO:0008006" key="8">
    <source>
        <dbReference type="Google" id="ProtNLM"/>
    </source>
</evidence>
<reference evidence="5 7" key="2">
    <citation type="journal article" date="2018" name="Plant J.">
        <title>The Physcomitrella patens chromosome-scale assembly reveals moss genome structure and evolution.</title>
        <authorList>
            <person name="Lang D."/>
            <person name="Ullrich K.K."/>
            <person name="Murat F."/>
            <person name="Fuchs J."/>
            <person name="Jenkins J."/>
            <person name="Haas F.B."/>
            <person name="Piednoel M."/>
            <person name="Gundlach H."/>
            <person name="Van Bel M."/>
            <person name="Meyberg R."/>
            <person name="Vives C."/>
            <person name="Morata J."/>
            <person name="Symeonidi A."/>
            <person name="Hiss M."/>
            <person name="Muchero W."/>
            <person name="Kamisugi Y."/>
            <person name="Saleh O."/>
            <person name="Blanc G."/>
            <person name="Decker E.L."/>
            <person name="van Gessel N."/>
            <person name="Grimwood J."/>
            <person name="Hayes R.D."/>
            <person name="Graham S.W."/>
            <person name="Gunter L.E."/>
            <person name="McDaniel S.F."/>
            <person name="Hoernstein S.N.W."/>
            <person name="Larsson A."/>
            <person name="Li F.W."/>
            <person name="Perroud P.F."/>
            <person name="Phillips J."/>
            <person name="Ranjan P."/>
            <person name="Rokshar D.S."/>
            <person name="Rothfels C.J."/>
            <person name="Schneider L."/>
            <person name="Shu S."/>
            <person name="Stevenson D.W."/>
            <person name="Thummler F."/>
            <person name="Tillich M."/>
            <person name="Villarreal Aguilar J.C."/>
            <person name="Widiez T."/>
            <person name="Wong G.K."/>
            <person name="Wymore A."/>
            <person name="Zhang Y."/>
            <person name="Zimmer A.D."/>
            <person name="Quatrano R.S."/>
            <person name="Mayer K.F.X."/>
            <person name="Goodstein D."/>
            <person name="Casacuberta J.M."/>
            <person name="Vandepoele K."/>
            <person name="Reski R."/>
            <person name="Cuming A.C."/>
            <person name="Tuskan G.A."/>
            <person name="Maumus F."/>
            <person name="Salse J."/>
            <person name="Schmutz J."/>
            <person name="Rensing S.A."/>
        </authorList>
    </citation>
    <scope>NUCLEOTIDE SEQUENCE [LARGE SCALE GENOMIC DNA]</scope>
    <source>
        <strain evidence="6 7">cv. Gransden 2004</strain>
    </source>
</reference>
<dbReference type="GO" id="GO:0005524">
    <property type="term" value="F:ATP binding"/>
    <property type="evidence" value="ECO:0007669"/>
    <property type="project" value="InterPro"/>
</dbReference>
<dbReference type="GeneID" id="112286480"/>
<dbReference type="PaxDb" id="3218-PP1S199_5V6.1"/>
<reference evidence="5 7" key="1">
    <citation type="journal article" date="2008" name="Science">
        <title>The Physcomitrella genome reveals evolutionary insights into the conquest of land by plants.</title>
        <authorList>
            <person name="Rensing S."/>
            <person name="Lang D."/>
            <person name="Zimmer A."/>
            <person name="Terry A."/>
            <person name="Salamov A."/>
            <person name="Shapiro H."/>
            <person name="Nishiyama T."/>
            <person name="Perroud P.-F."/>
            <person name="Lindquist E."/>
            <person name="Kamisugi Y."/>
            <person name="Tanahashi T."/>
            <person name="Sakakibara K."/>
            <person name="Fujita T."/>
            <person name="Oishi K."/>
            <person name="Shin-I T."/>
            <person name="Kuroki Y."/>
            <person name="Toyoda A."/>
            <person name="Suzuki Y."/>
            <person name="Hashimoto A."/>
            <person name="Yamaguchi K."/>
            <person name="Sugano A."/>
            <person name="Kohara Y."/>
            <person name="Fujiyama A."/>
            <person name="Anterola A."/>
            <person name="Aoki S."/>
            <person name="Ashton N."/>
            <person name="Barbazuk W.B."/>
            <person name="Barker E."/>
            <person name="Bennetzen J."/>
            <person name="Bezanilla M."/>
            <person name="Blankenship R."/>
            <person name="Cho S.H."/>
            <person name="Dutcher S."/>
            <person name="Estelle M."/>
            <person name="Fawcett J.A."/>
            <person name="Gundlach H."/>
            <person name="Hanada K."/>
            <person name="Heyl A."/>
            <person name="Hicks K.A."/>
            <person name="Hugh J."/>
            <person name="Lohr M."/>
            <person name="Mayer K."/>
            <person name="Melkozernov A."/>
            <person name="Murata T."/>
            <person name="Nelson D."/>
            <person name="Pils B."/>
            <person name="Prigge M."/>
            <person name="Reiss B."/>
            <person name="Renner T."/>
            <person name="Rombauts S."/>
            <person name="Rushton P."/>
            <person name="Sanderfoot A."/>
            <person name="Schween G."/>
            <person name="Shiu S.-H."/>
            <person name="Stueber K."/>
            <person name="Theodoulou F.L."/>
            <person name="Tu H."/>
            <person name="Van de Peer Y."/>
            <person name="Verrier P.J."/>
            <person name="Waters E."/>
            <person name="Wood A."/>
            <person name="Yang L."/>
            <person name="Cove D."/>
            <person name="Cuming A."/>
            <person name="Hasebe M."/>
            <person name="Lucas S."/>
            <person name="Mishler D.B."/>
            <person name="Reski R."/>
            <person name="Grigoriev I."/>
            <person name="Quatrano R.S."/>
            <person name="Boore J.L."/>
        </authorList>
    </citation>
    <scope>NUCLEOTIDE SEQUENCE [LARGE SCALE GENOMIC DNA]</scope>
    <source>
        <strain evidence="6 7">cv. Gransden 2004</strain>
    </source>
</reference>
<feature type="transmembrane region" description="Helical" evidence="2">
    <location>
        <begin position="395"/>
        <end position="425"/>
    </location>
</feature>
<dbReference type="Gene3D" id="3.40.50.410">
    <property type="entry name" value="von Willebrand factor, type A domain"/>
    <property type="match status" value="1"/>
</dbReference>
<dbReference type="PROSITE" id="PS00108">
    <property type="entry name" value="PROTEIN_KINASE_ST"/>
    <property type="match status" value="1"/>
</dbReference>
<dbReference type="Gene3D" id="1.10.510.10">
    <property type="entry name" value="Transferase(Phosphotransferase) domain 1"/>
    <property type="match status" value="1"/>
</dbReference>
<dbReference type="PANTHER" id="PTHR46146">
    <property type="entry name" value="SERINE/THREONINE-PROTEIN KINASE-LIKE PROTEIN CCR4"/>
    <property type="match status" value="1"/>
</dbReference>
<dbReference type="InterPro" id="IPR000719">
    <property type="entry name" value="Prot_kinase_dom"/>
</dbReference>
<sequence length="830" mass="91801">MLDPLFMEISKNNNASNLTSWFYLGSVEGLQRSFPGRDVSRTSCTFEPRKRPWYMGATAVTKDLVILLDKGNSMGGALPGDILISRDVTKFNAAVNIVKDHLDALTYGDRVSVLSFSRKRDLVYKTMVANGMPSYSQPLKDELDRLSVNARQGVPDLLSRILRVNETYSRRPRSQVLKIMFVITDGRFADETILPELSPALQQLRSQNVLSLFYSFDRSDPAKAVLSSIACNVSGVYERNENTVQNPLWTLRSYFGIIAQWRLKAVAYRPYWIKPYRDSGSLEDVITVAYPVFAPDNYTLIGVVGSDVIINELGSMATAGFSSALVGRPTDDSISVTPEPLPRNVQLSTLNTCSTVVAPANPLCVSNDTSGVSVEESVCNCPPTCKAPQSSDSKALISVAVIAGAASGGGALALLAAGFLVVYCFRRRSKARKIEKQVSVVATNASSSEKTLTAYFQGGKLLKGSTSRFSEPRPNSVVSDSSSRRRKSSKAAAWPVRNQSVGRDVACFTMEELEEATNNWSKEALLGKGTCGSVYKGRLHGVIRAIKRPDTSEDVAKSTFDKELDLLSKLNHTCLVRLIGYCEDERVLVFEYMQNGTLEDCLHKNRLERALSWKERLKIAAGASKGLEYLHEYATTMIIHGDVKPANILLDEKLEAHIADFGLSLSSHDQNVSMLWASRMGGTPGYFDPEYSSLGSFTPKSDVYSFGVVLLKKFSGRKVVHERRNITSWAAEMCEQDVALILDSSLEPSQRVDSIHPIIRLALQCVQTEHRYRPKMKDVAAKFSSAVADWNKFEWEASSTVRNHPSRRQHPQYGTFSHPSDGFEGELYVP</sequence>
<dbReference type="Pfam" id="PF00069">
    <property type="entry name" value="Pkinase"/>
    <property type="match status" value="1"/>
</dbReference>
<dbReference type="EMBL" id="ABEU02000009">
    <property type="protein sequence ID" value="PNR47786.1"/>
    <property type="molecule type" value="Genomic_DNA"/>
</dbReference>
<evidence type="ECO:0000313" key="5">
    <source>
        <dbReference type="EMBL" id="PNR47786.1"/>
    </source>
</evidence>
<dbReference type="InterPro" id="IPR002035">
    <property type="entry name" value="VWF_A"/>
</dbReference>
<evidence type="ECO:0000313" key="7">
    <source>
        <dbReference type="Proteomes" id="UP000006727"/>
    </source>
</evidence>
<dbReference type="Pfam" id="PF00092">
    <property type="entry name" value="VWA"/>
    <property type="match status" value="1"/>
</dbReference>
<evidence type="ECO:0000313" key="6">
    <source>
        <dbReference type="EnsemblPlants" id="Pp3c9_4100V3.1"/>
    </source>
</evidence>
<dbReference type="RefSeq" id="XP_073392247.1">
    <property type="nucleotide sequence ID" value="XM_073536146.1"/>
</dbReference>
<dbReference type="EnsemblPlants" id="Pp3c9_4100V3.3">
    <property type="protein sequence ID" value="Pp3c9_4100V3.3"/>
    <property type="gene ID" value="Pp3c9_4100"/>
</dbReference>
<dbReference type="Gramene" id="Pp3c9_4100V3.3">
    <property type="protein sequence ID" value="Pp3c9_4100V3.3"/>
    <property type="gene ID" value="Pp3c9_4100"/>
</dbReference>
<keyword evidence="2" id="KW-0812">Transmembrane</keyword>
<dbReference type="Proteomes" id="UP000006727">
    <property type="component" value="Chromosome 9"/>
</dbReference>
<dbReference type="GO" id="GO:0004672">
    <property type="term" value="F:protein kinase activity"/>
    <property type="evidence" value="ECO:0007669"/>
    <property type="project" value="InterPro"/>
</dbReference>
<evidence type="ECO:0000259" key="3">
    <source>
        <dbReference type="PROSITE" id="PS50011"/>
    </source>
</evidence>
<dbReference type="FunFam" id="3.30.200.20:FF:000466">
    <property type="entry name" value="Putative LRR receptor-like serine/threonine-protein kinase"/>
    <property type="match status" value="1"/>
</dbReference>
<reference evidence="6" key="3">
    <citation type="submission" date="2020-12" db="UniProtKB">
        <authorList>
            <consortium name="EnsemblPlants"/>
        </authorList>
    </citation>
    <scope>IDENTIFICATION</scope>
</reference>
<dbReference type="AlphaFoldDB" id="A0A2K1K1Y6"/>
<dbReference type="Gene3D" id="3.30.200.20">
    <property type="entry name" value="Phosphorylase Kinase, domain 1"/>
    <property type="match status" value="1"/>
</dbReference>
<dbReference type="EnsemblPlants" id="Pp3c9_4100V3.1">
    <property type="protein sequence ID" value="Pp3c9_4100V3.1"/>
    <property type="gene ID" value="Pp3c9_4100"/>
</dbReference>
<dbReference type="Gramene" id="Pp3c9_4100V3.1">
    <property type="protein sequence ID" value="Pp3c9_4100V3.1"/>
    <property type="gene ID" value="Pp3c9_4100"/>
</dbReference>
<evidence type="ECO:0000256" key="1">
    <source>
        <dbReference type="SAM" id="MobiDB-lite"/>
    </source>
</evidence>
<evidence type="ECO:0000259" key="4">
    <source>
        <dbReference type="PROSITE" id="PS50234"/>
    </source>
</evidence>
<dbReference type="STRING" id="3218.A0A2K1K1Y6"/>
<keyword evidence="7" id="KW-1185">Reference proteome</keyword>
<feature type="domain" description="Protein kinase" evidence="3">
    <location>
        <begin position="520"/>
        <end position="787"/>
    </location>
</feature>
<keyword evidence="2" id="KW-0472">Membrane</keyword>
<dbReference type="OrthoDB" id="626167at2759"/>
<proteinExistence type="predicted"/>
<feature type="domain" description="VWFA" evidence="4">
    <location>
        <begin position="63"/>
        <end position="258"/>
    </location>
</feature>
<dbReference type="InterPro" id="IPR008271">
    <property type="entry name" value="Ser/Thr_kinase_AS"/>
</dbReference>
<dbReference type="PANTHER" id="PTHR46146:SF23">
    <property type="entry name" value="PROTEIN KINASE DOMAIN-CONTAINING PROTEIN"/>
    <property type="match status" value="1"/>
</dbReference>
<feature type="region of interest" description="Disordered" evidence="1">
    <location>
        <begin position="801"/>
        <end position="830"/>
    </location>
</feature>
<protein>
    <recommendedName>
        <fullName evidence="8">Protein kinase domain-containing protein</fullName>
    </recommendedName>
</protein>
<name>A0A2K1K1Y6_PHYPA</name>
<dbReference type="SUPFAM" id="SSF56112">
    <property type="entry name" value="Protein kinase-like (PK-like)"/>
    <property type="match status" value="1"/>
</dbReference>
<evidence type="ECO:0000256" key="2">
    <source>
        <dbReference type="SAM" id="Phobius"/>
    </source>
</evidence>
<dbReference type="KEGG" id="ppp:112286480"/>
<dbReference type="InterPro" id="IPR011009">
    <property type="entry name" value="Kinase-like_dom_sf"/>
</dbReference>
<feature type="region of interest" description="Disordered" evidence="1">
    <location>
        <begin position="466"/>
        <end position="494"/>
    </location>
</feature>
<dbReference type="SMART" id="SM00327">
    <property type="entry name" value="VWA"/>
    <property type="match status" value="1"/>
</dbReference>
<dbReference type="Gramene" id="Pp3c9_4100V3.2">
    <property type="protein sequence ID" value="Pp3c9_4100V3.2"/>
    <property type="gene ID" value="Pp3c9_4100"/>
</dbReference>
<dbReference type="RefSeq" id="XP_024384159.1">
    <property type="nucleotide sequence ID" value="XM_024528391.2"/>
</dbReference>
<accession>A0A2K1K1Y6</accession>
<dbReference type="EnsemblPlants" id="Pp3c9_4100V3.2">
    <property type="protein sequence ID" value="Pp3c9_4100V3.2"/>
    <property type="gene ID" value="Pp3c9_4100"/>
</dbReference>
<dbReference type="CDD" id="cd00198">
    <property type="entry name" value="vWFA"/>
    <property type="match status" value="1"/>
</dbReference>
<dbReference type="PROSITE" id="PS50011">
    <property type="entry name" value="PROTEIN_KINASE_DOM"/>
    <property type="match status" value="1"/>
</dbReference>
<dbReference type="SUPFAM" id="SSF53300">
    <property type="entry name" value="vWA-like"/>
    <property type="match status" value="1"/>
</dbReference>
<organism evidence="5">
    <name type="scientific">Physcomitrium patens</name>
    <name type="common">Spreading-leaved earth moss</name>
    <name type="synonym">Physcomitrella patens</name>
    <dbReference type="NCBI Taxonomy" id="3218"/>
    <lineage>
        <taxon>Eukaryota</taxon>
        <taxon>Viridiplantae</taxon>
        <taxon>Streptophyta</taxon>
        <taxon>Embryophyta</taxon>
        <taxon>Bryophyta</taxon>
        <taxon>Bryophytina</taxon>
        <taxon>Bryopsida</taxon>
        <taxon>Funariidae</taxon>
        <taxon>Funariales</taxon>
        <taxon>Funariaceae</taxon>
        <taxon>Physcomitrium</taxon>
    </lineage>
</organism>